<name>A0A0N8GKN8_9CHLR</name>
<reference evidence="2 3" key="1">
    <citation type="submission" date="2015-07" db="EMBL/GenBank/DDBJ databases">
        <title>Genome sequence of Leptolinea tardivitalis DSM 16556.</title>
        <authorList>
            <person name="Hemp J."/>
            <person name="Ward L.M."/>
            <person name="Pace L.A."/>
            <person name="Fischer W.W."/>
        </authorList>
    </citation>
    <scope>NUCLEOTIDE SEQUENCE [LARGE SCALE GENOMIC DNA]</scope>
    <source>
        <strain evidence="2 3">YMTK-2</strain>
    </source>
</reference>
<comment type="caution">
    <text evidence="2">The sequence shown here is derived from an EMBL/GenBank/DDBJ whole genome shotgun (WGS) entry which is preliminary data.</text>
</comment>
<gene>
    <name evidence="2" type="ORF">ADM99_13610</name>
</gene>
<feature type="transmembrane region" description="Helical" evidence="1">
    <location>
        <begin position="321"/>
        <end position="338"/>
    </location>
</feature>
<accession>A0A0N8GKN8</accession>
<feature type="transmembrane region" description="Helical" evidence="1">
    <location>
        <begin position="185"/>
        <end position="213"/>
    </location>
</feature>
<evidence type="ECO:0000313" key="2">
    <source>
        <dbReference type="EMBL" id="KPL70218.1"/>
    </source>
</evidence>
<keyword evidence="3" id="KW-1185">Reference proteome</keyword>
<keyword evidence="1" id="KW-0812">Transmembrane</keyword>
<dbReference type="Proteomes" id="UP000050430">
    <property type="component" value="Unassembled WGS sequence"/>
</dbReference>
<keyword evidence="1" id="KW-1133">Transmembrane helix</keyword>
<dbReference type="EMBL" id="LGCK01000014">
    <property type="protein sequence ID" value="KPL70218.1"/>
    <property type="molecule type" value="Genomic_DNA"/>
</dbReference>
<feature type="transmembrane region" description="Helical" evidence="1">
    <location>
        <begin position="132"/>
        <end position="149"/>
    </location>
</feature>
<dbReference type="AlphaFoldDB" id="A0A0N8GKN8"/>
<organism evidence="2 3">
    <name type="scientific">Leptolinea tardivitalis</name>
    <dbReference type="NCBI Taxonomy" id="229920"/>
    <lineage>
        <taxon>Bacteria</taxon>
        <taxon>Bacillati</taxon>
        <taxon>Chloroflexota</taxon>
        <taxon>Anaerolineae</taxon>
        <taxon>Anaerolineales</taxon>
        <taxon>Anaerolineaceae</taxon>
        <taxon>Leptolinea</taxon>
    </lineage>
</organism>
<feature type="transmembrane region" description="Helical" evidence="1">
    <location>
        <begin position="71"/>
        <end position="92"/>
    </location>
</feature>
<feature type="transmembrane region" description="Helical" evidence="1">
    <location>
        <begin position="104"/>
        <end position="126"/>
    </location>
</feature>
<feature type="transmembrane region" description="Helical" evidence="1">
    <location>
        <begin position="344"/>
        <end position="364"/>
    </location>
</feature>
<feature type="transmembrane region" description="Helical" evidence="1">
    <location>
        <begin position="378"/>
        <end position="398"/>
    </location>
</feature>
<proteinExistence type="predicted"/>
<protein>
    <recommendedName>
        <fullName evidence="4">Glycosyltransferase RgtA/B/C/D-like domain-containing protein</fullName>
    </recommendedName>
</protein>
<sequence length="411" mass="47135">MRKTIWIISLLAILIFCAYIPLNNKGAATAHELSRNSVDESFQYPFLIHMITPGKTAAETHWRLISYGHYIYGYPFYVASALAAAPVQIMYGEETENQVQLIVLLERQLVSVLPMLLAIGIFTYLATRFKSTLISIFVFLFLCTIPGIVRQNIWWWHPDALTILCVALTFFFLDRDSLRFSRNFYIAALFCGLATGLKTIGGFFAPVIAYLLIRALIEKKLTLKKAIISGLGFIMVMVASIFISNPLLFIPSARDRIIQVHVDHNYFFTHGWADDDPYGVGWAAWQPVLNGWYGSYVLLAFALCTHFYNSIYGKIKEISRMYVAWIIPFSLYIIYIIAVKPDHYWMPIMLPLFSGIFPMLQNLWDRFIEARKVDTDRAFMYCSFATITVIFLIVQIIFNLQTGWAVFSNAL</sequence>
<evidence type="ECO:0000256" key="1">
    <source>
        <dbReference type="SAM" id="Phobius"/>
    </source>
</evidence>
<dbReference type="OrthoDB" id="148790at2"/>
<evidence type="ECO:0000313" key="3">
    <source>
        <dbReference type="Proteomes" id="UP000050430"/>
    </source>
</evidence>
<feature type="transmembrane region" description="Helical" evidence="1">
    <location>
        <begin position="291"/>
        <end position="309"/>
    </location>
</feature>
<dbReference type="RefSeq" id="WP_062422072.1">
    <property type="nucleotide sequence ID" value="NZ_BBYA01000010.1"/>
</dbReference>
<keyword evidence="1" id="KW-0472">Membrane</keyword>
<feature type="transmembrane region" description="Helical" evidence="1">
    <location>
        <begin position="225"/>
        <end position="243"/>
    </location>
</feature>
<evidence type="ECO:0008006" key="4">
    <source>
        <dbReference type="Google" id="ProtNLM"/>
    </source>
</evidence>